<accession>A0ABT4RXE3</accession>
<organism evidence="2 3">
    <name type="scientific">Mesoflavibacter profundi</name>
    <dbReference type="NCBI Taxonomy" id="2708110"/>
    <lineage>
        <taxon>Bacteria</taxon>
        <taxon>Pseudomonadati</taxon>
        <taxon>Bacteroidota</taxon>
        <taxon>Flavobacteriia</taxon>
        <taxon>Flavobacteriales</taxon>
        <taxon>Flavobacteriaceae</taxon>
        <taxon>Mesoflavibacter</taxon>
    </lineage>
</organism>
<evidence type="ECO:0000256" key="1">
    <source>
        <dbReference type="SAM" id="SignalP"/>
    </source>
</evidence>
<dbReference type="Pfam" id="PF13585">
    <property type="entry name" value="CHU_C"/>
    <property type="match status" value="1"/>
</dbReference>
<feature type="signal peptide" evidence="1">
    <location>
        <begin position="1"/>
        <end position="25"/>
    </location>
</feature>
<dbReference type="Gene3D" id="2.60.40.10">
    <property type="entry name" value="Immunoglobulins"/>
    <property type="match status" value="4"/>
</dbReference>
<name>A0ABT4RXE3_9FLAO</name>
<dbReference type="PANTHER" id="PTHR24273">
    <property type="entry name" value="FI04643P-RELATED"/>
    <property type="match status" value="1"/>
</dbReference>
<sequence length="4661" mass="480539">MKLTINYKKAIIFLALILSATFSFAQVKKSFSLRYQSSINGDVIVVGNNTVSRTATGNYNGEDGNHDFADNVYVDIDNDNTTFNSSSANIVNPKPDDPCLAVDKVLLYWAAADKGNINNNVEADNQPNWNYNQVKLMLPGQTTYSTITADQVIFRGRNENPHFINDAYICVKDITSSVLNNNNSFGKYQVANVEGKQGYLVSHDGNNTGTSGGWQIVLVYKSDNLKRKNISLFDGYANVTSTNNNFDINFNGFLTVPNGAVQSDIIIGALEGDRDLAGDRLQMRNTSNVFVDLDAPLRDANNFFNSRITLGASNGSNNFTDRNPASLNTLGFDSAIFPLQNQGNSLLDNNQTSTTLRLTSNQETYGLYLLGLAVEVYEPKLDPIFFTATPNSVIPGTTPETITYTATTSNTGNDNATNITFTTSVPVGSELVQPIVGLPTGMTYTYNNTTRQLTFYAANGLLDVGDTLNFNFQTTVNDQCYYLENGCSTVLNSQLEATYNGELNGTLFNIVSSNSLDTCNQGNNLLTTVVVNPPLPATWVTAPFALDRVVDCDDTTALNNAQALSPMASCSNLTPVKTSGNFVPTDANCNYTGTYTNTWTFTDACGNTIADYTQVITVVDNTPPTFTAPSDIEIFVDNACNYDPSISNTGDVTDENDNCSSNNLEATYSDTITNGSCEGTYTITRTWSLVDNCGNPAPDQTQIITVSDNISPDLSACTSVVDTNVDCTANDNQTIADQWNSDNIAALQACASDNCSSAISVTSDYDFNNLNTVCGPCGNITVTYTVTDDCNNASSITVTLTFGDASGPDLSTCNVNDATLECNGNDNQLIADQWNNDNIAMLQACANDIAVTISSNYDFNNFDTTAVCGLGGTLPVTYTATDACGNTTSITATLTLSDTTGPDVSACTSVVDATLECDGANNSTLASDWNAANIAALETCASDACDADNTFTVTSDFDFNNFVSSCGLGGAITVNYTVSDDCGNSSSTSATLTLSDTTGPDVSACTSVVDTTLECDGTNNSTLASDWNATNIAALETCTSDACDADNTFTVTSDFDFNNFVSSCGLGGTITVNYTVSDDCGNSSSTSATLTLSDTTGPDVSACTSVVDATLECDGTNNSTLASDWNATNIAALETCSSDACDADNTFTVTSDFDFNNFVSACGLGGTITVNYTISDDCGNSSSTSATLTLSDTTGPDVSACTSVVDATLECDGANNSTLASDWNAANIAALETCASDACDADNTFTVTSDFDFNNFVSACGLGGTITVNYTVSDDCGNSSSTSATLTLSDTTGPDVSACTSVVDATLECDGANNNTLASDWNAANIAALETCASDACDADNTFTVTSDFDLNNFVSSCGLGGTITVNYTISDDCGNSSSTSATLTLSDTTGPDLSACTSVVDTNVDCTANDNQTIADQWNSDNIAALQACASDNCSSAISVTSDYDFNNLNTVCGPCGNIAVTYTVTDDCNNASSITVTLTFGDASGPDLSTCNVNDATLECNGNDNQLIADQWNNDNIAMLQACANDIAVTISSNYDFNNFDSTAVCGLGGILPVTYTATDACGNTTSLTATLTLSDTTGPDVSACTSVVDATLECDGANNSTLASDWNATNIAALETCASDACDADNTFTVTSDFDFNNFVSSCGLGGTITVNYTVSDDCGNSSSTSATLTLSDTTGPDVSACTSVVDATLECDGTNNSTLASDWNAANIAALETCASDNCSSAISVTSDFDFNNFVSSCGLGGTITVNYTVSDDCGNSSSTSATLTLSDTTGPDVSACTSVVDTTLECDGTNNSTLASDWNATNIAALETCTSDACDADNTFTVTSDFDFNNFVSSCGLGGTITVNYTVSDDCGNSSSTSATLTLSDTTGPELSACTSVVDATLECDGTNNSTLASDWNAANIAALETCASDACDADNTFTVTSDFDFNNFVSSCGLGGTITVNYTVSDDCGNSSSTSATLTLSDTTGPELSACTSVVDTTLECDGTNNSTLASDWNAANIAALETCASDNCSSTISVTSDFDFNNFVSACGLGGTITVNYTVSDDCGNSSSTSATLTLSDTTGPDVSACTSVVDATLECDGTNNSTLASDWNAANIAALETCASDNCSSAISVTSDFDFNNFVSSCGLGGTITVNYMVSDDCGNSSSTSATLTLSDTTGPDLSACTSVVDANVDCTANDNQTIADQWNSDNIAALQACASDNCSSAISVTSDYDFNNLNTVCGPCGNITVTYTVTDDCNNASSITVTLTFGDASGPDLSTCNVNDATLECNGNDNQLIADQWNNDNIAMLQACANDIAVVISSNYDFNNFDTTAVCGLGGILPVTYTATDACGNTTSLTATLTLSDTTGPDVSACTSVVDATLECDGANNSTLASDWNAANIAALETCASDACDADNTFTVTSDFDFNNFVSSCGLGGTITVNYTVSDDCGNSSSTSATLTLSDTTGPDVSACTSVVDTTLECDGTNNSTLASDWNATNIAALETCTSDACDADNTFTVTSDFDFNNFVSSCGLGGTITVNYTVSDDCGNSSSTSATLTLSDTTGPDVSACTSVVDATLECDGTNNSTLASDWNATNIAALETCSSDACDADNTFTVTSDFDFNNFVSACGLGGTITVNYTISDDCGNSSSTSATLTLSDTTGPDVSACTSVVDATLECDGANNSTLASDWNAANIAALETCASDACDADNTFTVTSDFDFNNFVSACGLGGTITVNYTVSDDCGNSSSTSATLTLSDTTGPDVSACTSVVDATLECDGANNNTLASDWNAANIAALETCASDACDADNTFTVTSDFDLNNFVSSCGLGGTITVNYTISDDCGNSSSTSATLTLSDTTGPDLSACTSVVDTNVDCTANDNQTIADQWNSDNIAALQACASDNCSSAISVTSDYDFNNLNTVCGPCGNIAVTYTVTDDCNNASSITVTLTFGDASGPDLSTCNVNDATLECNGNDNQLIADQWNNDNIAMLQACANDIAVTISSNYDFNNFDSTAVCGLGGILPVTYTATDACGNTTSLTATLTLSDTTGPDVSACTSVVDATLECDGANNSTLASDWNATNIAALETCASDACDADNTFTVTSDFDFNNFVSSCGLGGTITVNYTVSDDCGNSSSTSATLTLSDTTGPDVSACTSVVDATLECDGTNNSTLASDWNAANIAALETCASDNCSSAISVTSDFDFNNFVSSCGLGGTITVNYTVSDDCGNSSSTSATLTLSDTTGPDVSACTSVVDATLECDGTNNSTLASDWNATNIAALETCASDACDADNTFTVTSDFDFNNFVSSCGLGGTITVNYTISDDCGNSSSTSATLTLSDTTGPDLSACTSVVDATLECDGANNSTLASDWNAANIAALETCASDACDADNTFTVTSDFDFNNFVSACGLGGTITVNYTVSDDCGNSSSTSATLTLSDTTGPDVSACTSVVDATLECDGANNNTLASDWNAANIAALETCASDACDADNTFTVTSDFDLNNFVSSCGLGGTITVNYTISDDCGNSSSTSATLTLSDTTGPDLSACTSVVDTNVDCTANDNQTIADQWNSDNIAALQACASDNCSSAISVTSDYDFNNLNTVCGPCGNIAVTYTVTDDCNNASSITVTLTFGDASGPDLSTCNVNDATLECNGNDNQLIADQWNNDNIAMLQACANDIAVTISSNYDFNNFDSTAVCGLGGILPVTYTATDACGNTTSLTATLTLSDTTGPDVSACTSVVDATLECDGANNSTLASDWNATNIAALETCASDACDADNTFTVTSDFDFNNFVSSCGLGGTITVNYTVSDDCGNSSSTSATLTLSDTTGPDVSACTSVVDATLECDGTNNSTLASDWNAANIAALETCASDNCSSAISVTSDFDFNNFVSSCGLGGTITVNYTVSDDCGNSSSTSATLTLSDTTGPDVSACTSVVDATLECDGTNNSTLASDWNATNIAALETCASDACDADNTFTVTSDFDFNNFVSSCGLGGTITVNYTISDDCGNSSSTSATLTLSDTTGPDLSACTSVVDATLECDGANNSTLASDWNAANIAALETCASDACDADNTFTVTSDFDFNNFVSSCGLGGTITVNYTISDDCGNSSSTSATLTLSDTTGPELSACTSVVDATLECDGTNNSTLASDWNAANIAALETCASDACDADNTFTVTSDFDFNNFVSSCGLGGTITVNYTVSDDCGNSSSTSATLTLSDTTGPDVSACTSVVDATLECDGTNNSTLASDWNATNIAALETCSSDACDADNTFTVTSDFDFNNFVSACGLGGTITVNYTISDDCGNSSSTSATLTLSDTTGPDVSACTSVVDATLECDGANNNTLASDWNAANIAALETCASDACDADNTFTVTSDFDFNNFVSSCGLGGTITVNYTVNDDCGNTSSTSATLTLSDTTGPELNSQLNLPNSVTCSEIPEIPNLDFIDNCSAQDISISFEEISTFTGNEDNYTITWNWIAIDDCGNETQISHTINVTTENYIEEIYETRCFEDGEIDLYQFLPAGIDDTLEWNVVTNGIEIVNGIFDPLEVELGDYIFTYTTVSENGCYNTIELTLNINDECVVLPCGLDRIKISKAVTPNGDGFNETFKVTGAVDCGYIVELKLFNRFGDIVYQSNDYQNDWSGISPNSSIGNAGRLPNGTYYYVVVLKNSGLKPIAGPIYLGTK</sequence>
<comment type="caution">
    <text evidence="2">The sequence shown here is derived from an EMBL/GenBank/DDBJ whole genome shotgun (WGS) entry which is preliminary data.</text>
</comment>
<evidence type="ECO:0000313" key="2">
    <source>
        <dbReference type="EMBL" id="MDA0176489.1"/>
    </source>
</evidence>
<dbReference type="InterPro" id="IPR013783">
    <property type="entry name" value="Ig-like_fold"/>
</dbReference>
<dbReference type="PANTHER" id="PTHR24273:SF32">
    <property type="entry name" value="HYALIN"/>
    <property type="match status" value="1"/>
</dbReference>
<dbReference type="NCBIfam" id="TIGR04131">
    <property type="entry name" value="Bac_Flav_CTERM"/>
    <property type="match status" value="1"/>
</dbReference>
<feature type="chain" id="PRO_5047333802" evidence="1">
    <location>
        <begin position="26"/>
        <end position="4661"/>
    </location>
</feature>
<dbReference type="EMBL" id="JAPFGC010000002">
    <property type="protein sequence ID" value="MDA0176489.1"/>
    <property type="molecule type" value="Genomic_DNA"/>
</dbReference>
<gene>
    <name evidence="2" type="ORF">OOZ35_03170</name>
</gene>
<keyword evidence="1" id="KW-0732">Signal</keyword>
<dbReference type="InterPro" id="IPR026341">
    <property type="entry name" value="T9SS_type_B"/>
</dbReference>
<protein>
    <submittedName>
        <fullName evidence="2">Gliding motility-associated C-terminal domain-containing protein</fullName>
    </submittedName>
</protein>
<dbReference type="RefSeq" id="WP_270005070.1">
    <property type="nucleotide sequence ID" value="NZ_JAPFGC010000002.1"/>
</dbReference>
<keyword evidence="3" id="KW-1185">Reference proteome</keyword>
<evidence type="ECO:0000313" key="3">
    <source>
        <dbReference type="Proteomes" id="UP001149142"/>
    </source>
</evidence>
<proteinExistence type="predicted"/>
<dbReference type="Proteomes" id="UP001149142">
    <property type="component" value="Unassembled WGS sequence"/>
</dbReference>
<reference evidence="2" key="1">
    <citation type="submission" date="2022-11" db="EMBL/GenBank/DDBJ databases">
        <title>Refractory cell wall polysaccharides provide important carbon source for microbial heterotrophs in the hadal ocean.</title>
        <authorList>
            <person name="Zhu X."/>
        </authorList>
    </citation>
    <scope>NUCLEOTIDE SEQUENCE</scope>
    <source>
        <strain evidence="2">MTRN7</strain>
    </source>
</reference>